<keyword evidence="12" id="KW-1185">Reference proteome</keyword>
<evidence type="ECO:0000256" key="4">
    <source>
        <dbReference type="ARBA" id="ARBA00022737"/>
    </source>
</evidence>
<evidence type="ECO:0000256" key="3">
    <source>
        <dbReference type="ARBA" id="ARBA00022692"/>
    </source>
</evidence>
<feature type="compositionally biased region" description="Basic residues" evidence="9">
    <location>
        <begin position="271"/>
        <end position="286"/>
    </location>
</feature>
<dbReference type="OrthoDB" id="10062665at2759"/>
<dbReference type="PROSITE" id="PS50068">
    <property type="entry name" value="LDLRA_2"/>
    <property type="match status" value="3"/>
</dbReference>
<feature type="region of interest" description="Disordered" evidence="9">
    <location>
        <begin position="147"/>
        <end position="198"/>
    </location>
</feature>
<dbReference type="PANTHER" id="PTHR24270:SF62">
    <property type="entry name" value="LOW-DENSITY LIPOPROTEIN RECEPTOR-RELATED PROTEIN 2"/>
    <property type="match status" value="1"/>
</dbReference>
<evidence type="ECO:0000256" key="6">
    <source>
        <dbReference type="ARBA" id="ARBA00023136"/>
    </source>
</evidence>
<feature type="disulfide bond" evidence="8">
    <location>
        <begin position="96"/>
        <end position="108"/>
    </location>
</feature>
<keyword evidence="6 10" id="KW-0472">Membrane</keyword>
<dbReference type="PRINTS" id="PR00261">
    <property type="entry name" value="LDLRECEPTOR"/>
</dbReference>
<organism evidence="11 12">
    <name type="scientific">Acanthosepion pharaonis</name>
    <name type="common">Pharaoh cuttlefish</name>
    <name type="synonym">Sepia pharaonis</name>
    <dbReference type="NCBI Taxonomy" id="158019"/>
    <lineage>
        <taxon>Eukaryota</taxon>
        <taxon>Metazoa</taxon>
        <taxon>Spiralia</taxon>
        <taxon>Lophotrochozoa</taxon>
        <taxon>Mollusca</taxon>
        <taxon>Cephalopoda</taxon>
        <taxon>Coleoidea</taxon>
        <taxon>Decapodiformes</taxon>
        <taxon>Sepiida</taxon>
        <taxon>Sepiina</taxon>
        <taxon>Sepiidae</taxon>
        <taxon>Acanthosepion</taxon>
    </lineage>
</organism>
<dbReference type="Proteomes" id="UP000597762">
    <property type="component" value="Unassembled WGS sequence"/>
</dbReference>
<feature type="disulfide bond" evidence="8">
    <location>
        <begin position="103"/>
        <end position="121"/>
    </location>
</feature>
<feature type="region of interest" description="Disordered" evidence="9">
    <location>
        <begin position="224"/>
        <end position="348"/>
    </location>
</feature>
<keyword evidence="5 10" id="KW-1133">Transmembrane helix</keyword>
<dbReference type="SMART" id="SM00192">
    <property type="entry name" value="LDLa"/>
    <property type="match status" value="3"/>
</dbReference>
<dbReference type="PROSITE" id="PS01209">
    <property type="entry name" value="LDLRA_1"/>
    <property type="match status" value="1"/>
</dbReference>
<feature type="compositionally biased region" description="Basic and acidic residues" evidence="9">
    <location>
        <begin position="301"/>
        <end position="312"/>
    </location>
</feature>
<feature type="disulfide bond" evidence="8">
    <location>
        <begin position="23"/>
        <end position="41"/>
    </location>
</feature>
<feature type="transmembrane region" description="Helical" evidence="10">
    <location>
        <begin position="369"/>
        <end position="388"/>
    </location>
</feature>
<dbReference type="AlphaFoldDB" id="A0A812DEF0"/>
<comment type="caution">
    <text evidence="11">The sequence shown here is derived from an EMBL/GenBank/DDBJ whole genome shotgun (WGS) entry which is preliminary data.</text>
</comment>
<protein>
    <submittedName>
        <fullName evidence="11">LRP1B</fullName>
    </submittedName>
</protein>
<dbReference type="PANTHER" id="PTHR24270">
    <property type="entry name" value="LOW-DENSITY LIPOPROTEIN RECEPTOR-RELATED"/>
    <property type="match status" value="1"/>
</dbReference>
<keyword evidence="7 8" id="KW-1015">Disulfide bond</keyword>
<evidence type="ECO:0000256" key="7">
    <source>
        <dbReference type="ARBA" id="ARBA00023157"/>
    </source>
</evidence>
<evidence type="ECO:0000256" key="9">
    <source>
        <dbReference type="SAM" id="MobiDB-lite"/>
    </source>
</evidence>
<feature type="compositionally biased region" description="Low complexity" evidence="9">
    <location>
        <begin position="161"/>
        <end position="184"/>
    </location>
</feature>
<dbReference type="InterPro" id="IPR036055">
    <property type="entry name" value="LDL_receptor-like_sf"/>
</dbReference>
<evidence type="ECO:0000256" key="5">
    <source>
        <dbReference type="ARBA" id="ARBA00022989"/>
    </source>
</evidence>
<feature type="disulfide bond" evidence="8">
    <location>
        <begin position="115"/>
        <end position="130"/>
    </location>
</feature>
<dbReference type="SUPFAM" id="SSF57424">
    <property type="entry name" value="LDL receptor-like module"/>
    <property type="match status" value="3"/>
</dbReference>
<accession>A0A812DEF0</accession>
<dbReference type="GO" id="GO:0005886">
    <property type="term" value="C:plasma membrane"/>
    <property type="evidence" value="ECO:0007669"/>
    <property type="project" value="TreeGrafter"/>
</dbReference>
<dbReference type="CDD" id="cd00112">
    <property type="entry name" value="LDLa"/>
    <property type="match status" value="3"/>
</dbReference>
<feature type="compositionally biased region" description="Polar residues" evidence="9">
    <location>
        <begin position="246"/>
        <end position="270"/>
    </location>
</feature>
<comment type="subcellular location">
    <subcellularLocation>
        <location evidence="2">Endomembrane system</location>
    </subcellularLocation>
    <subcellularLocation>
        <location evidence="1">Membrane</location>
        <topology evidence="1">Single-pass membrane protein</topology>
    </subcellularLocation>
</comment>
<evidence type="ECO:0000313" key="12">
    <source>
        <dbReference type="Proteomes" id="UP000597762"/>
    </source>
</evidence>
<gene>
    <name evidence="11" type="ORF">SPHA_52529</name>
</gene>
<dbReference type="InterPro" id="IPR023415">
    <property type="entry name" value="LDLR_class-A_CS"/>
</dbReference>
<dbReference type="Gene3D" id="2.40.128.620">
    <property type="match status" value="1"/>
</dbReference>
<sequence>MPFQINSTDSEEFECEPPNNFSCGDGKCIPPKWVCDHRHDCDNKLDEENCPSTCKDDEFYCGDDQCISNRWVCDNEIDCRSRLDELSCDDGVVSDCDEDEMNCGNGDCIKLGWKCDGEEDCSNGEDERECDVGVPDVNITTNDTTLVGQVNTTPFNPPTATPSTTTTTTTAPTTTTKTFATTTTPSPPPPPTITTTTTTTTTMTSTIPLTTTPTTTQAPTITKIPFTTKTTPPPPPSPTATIATPNIKTETTDELTTFQEMTTPLLTTPVSRRRRPNSRRNNRKRLTTPPSTFDPYTWEGSEEKVDNREEKKRARKEKKKQAAAEKEANKKPGSDVNEEAFNKEQMEEARTTPAIVGVQSSSVSTRHTLAVILGISVGFLVITVLLSLTEVLNFIINNNNAFAILLGATWILFLSFFLSSNAHYYLCLISRHQYFGSVSNCPFNFIEASLDFLHGPITLFREINILLRQILSVYSFSLSHFSSFLKHKTNFSSGSPRLLLLSLFLITCRF</sequence>
<evidence type="ECO:0000256" key="1">
    <source>
        <dbReference type="ARBA" id="ARBA00004167"/>
    </source>
</evidence>
<keyword evidence="3 10" id="KW-0812">Transmembrane</keyword>
<evidence type="ECO:0000256" key="8">
    <source>
        <dbReference type="PROSITE-ProRule" id="PRU00124"/>
    </source>
</evidence>
<feature type="compositionally biased region" description="Basic and acidic residues" evidence="9">
    <location>
        <begin position="320"/>
        <end position="333"/>
    </location>
</feature>
<dbReference type="GO" id="GO:0016192">
    <property type="term" value="P:vesicle-mediated transport"/>
    <property type="evidence" value="ECO:0007669"/>
    <property type="project" value="UniProtKB-ARBA"/>
</dbReference>
<proteinExistence type="predicted"/>
<reference evidence="11" key="1">
    <citation type="submission" date="2021-01" db="EMBL/GenBank/DDBJ databases">
        <authorList>
            <person name="Li R."/>
            <person name="Bekaert M."/>
        </authorList>
    </citation>
    <scope>NUCLEOTIDE SEQUENCE</scope>
    <source>
        <strain evidence="11">Farmed</strain>
    </source>
</reference>
<evidence type="ECO:0000256" key="2">
    <source>
        <dbReference type="ARBA" id="ARBA00004308"/>
    </source>
</evidence>
<keyword evidence="4" id="KW-0677">Repeat</keyword>
<dbReference type="EMBL" id="CAHIKZ030003282">
    <property type="protein sequence ID" value="CAE1298366.1"/>
    <property type="molecule type" value="Genomic_DNA"/>
</dbReference>
<feature type="disulfide bond" evidence="8">
    <location>
        <begin position="54"/>
        <end position="66"/>
    </location>
</feature>
<dbReference type="GO" id="GO:0012505">
    <property type="term" value="C:endomembrane system"/>
    <property type="evidence" value="ECO:0007669"/>
    <property type="project" value="UniProtKB-SubCell"/>
</dbReference>
<dbReference type="Pfam" id="PF00057">
    <property type="entry name" value="Ldl_recept_a"/>
    <property type="match status" value="3"/>
</dbReference>
<feature type="transmembrane region" description="Helical" evidence="10">
    <location>
        <begin position="400"/>
        <end position="418"/>
    </location>
</feature>
<name>A0A812DEF0_ACAPH</name>
<dbReference type="InterPro" id="IPR050685">
    <property type="entry name" value="LDLR"/>
</dbReference>
<comment type="caution">
    <text evidence="8">Lacks conserved residue(s) required for the propagation of feature annotation.</text>
</comment>
<feature type="disulfide bond" evidence="8">
    <location>
        <begin position="61"/>
        <end position="79"/>
    </location>
</feature>
<evidence type="ECO:0000256" key="10">
    <source>
        <dbReference type="SAM" id="Phobius"/>
    </source>
</evidence>
<dbReference type="Gene3D" id="4.10.400.10">
    <property type="entry name" value="Low-density Lipoprotein Receptor"/>
    <property type="match status" value="2"/>
</dbReference>
<feature type="disulfide bond" evidence="8">
    <location>
        <begin position="73"/>
        <end position="88"/>
    </location>
</feature>
<feature type="disulfide bond" evidence="8">
    <location>
        <begin position="35"/>
        <end position="50"/>
    </location>
</feature>
<evidence type="ECO:0000313" key="11">
    <source>
        <dbReference type="EMBL" id="CAE1298366.1"/>
    </source>
</evidence>
<dbReference type="InterPro" id="IPR002172">
    <property type="entry name" value="LDrepeatLR_classA_rpt"/>
</dbReference>